<protein>
    <submittedName>
        <fullName evidence="8">DMT family transporter</fullName>
    </submittedName>
</protein>
<dbReference type="InterPro" id="IPR000620">
    <property type="entry name" value="EamA_dom"/>
</dbReference>
<dbReference type="GO" id="GO:0016020">
    <property type="term" value="C:membrane"/>
    <property type="evidence" value="ECO:0007669"/>
    <property type="project" value="UniProtKB-SubCell"/>
</dbReference>
<dbReference type="EMBL" id="JAGMWN010000011">
    <property type="protein sequence ID" value="MBP5858806.1"/>
    <property type="molecule type" value="Genomic_DNA"/>
</dbReference>
<feature type="domain" description="EamA" evidence="7">
    <location>
        <begin position="150"/>
        <end position="278"/>
    </location>
</feature>
<dbReference type="Proteomes" id="UP000672602">
    <property type="component" value="Unassembled WGS sequence"/>
</dbReference>
<feature type="domain" description="EamA" evidence="7">
    <location>
        <begin position="34"/>
        <end position="140"/>
    </location>
</feature>
<evidence type="ECO:0000256" key="3">
    <source>
        <dbReference type="ARBA" id="ARBA00022692"/>
    </source>
</evidence>
<dbReference type="PANTHER" id="PTHR22911:SF6">
    <property type="entry name" value="SOLUTE CARRIER FAMILY 35 MEMBER G1"/>
    <property type="match status" value="1"/>
</dbReference>
<dbReference type="PANTHER" id="PTHR22911">
    <property type="entry name" value="ACYL-MALONYL CONDENSING ENZYME-RELATED"/>
    <property type="match status" value="1"/>
</dbReference>
<dbReference type="InterPro" id="IPR037185">
    <property type="entry name" value="EmrE-like"/>
</dbReference>
<evidence type="ECO:0000259" key="7">
    <source>
        <dbReference type="Pfam" id="PF00892"/>
    </source>
</evidence>
<keyword evidence="4 6" id="KW-1133">Transmembrane helix</keyword>
<accession>A0A8J7V3Y7</accession>
<evidence type="ECO:0000313" key="8">
    <source>
        <dbReference type="EMBL" id="MBP5858806.1"/>
    </source>
</evidence>
<dbReference type="SUPFAM" id="SSF103481">
    <property type="entry name" value="Multidrug resistance efflux transporter EmrE"/>
    <property type="match status" value="2"/>
</dbReference>
<keyword evidence="3 6" id="KW-0812">Transmembrane</keyword>
<evidence type="ECO:0000256" key="1">
    <source>
        <dbReference type="ARBA" id="ARBA00004141"/>
    </source>
</evidence>
<name>A0A8J7V3Y7_9PROT</name>
<comment type="subcellular location">
    <subcellularLocation>
        <location evidence="1">Membrane</location>
        <topology evidence="1">Multi-pass membrane protein</topology>
    </subcellularLocation>
</comment>
<keyword evidence="9" id="KW-1185">Reference proteome</keyword>
<evidence type="ECO:0000256" key="4">
    <source>
        <dbReference type="ARBA" id="ARBA00022989"/>
    </source>
</evidence>
<feature type="transmembrane region" description="Helical" evidence="6">
    <location>
        <begin position="71"/>
        <end position="92"/>
    </location>
</feature>
<feature type="transmembrane region" description="Helical" evidence="6">
    <location>
        <begin position="43"/>
        <end position="59"/>
    </location>
</feature>
<dbReference type="Pfam" id="PF00892">
    <property type="entry name" value="EamA"/>
    <property type="match status" value="2"/>
</dbReference>
<keyword evidence="5 6" id="KW-0472">Membrane</keyword>
<evidence type="ECO:0000256" key="6">
    <source>
        <dbReference type="SAM" id="Phobius"/>
    </source>
</evidence>
<feature type="transmembrane region" description="Helical" evidence="6">
    <location>
        <begin position="98"/>
        <end position="117"/>
    </location>
</feature>
<comment type="similarity">
    <text evidence="2">Belongs to the drug/metabolite transporter (DMT) superfamily. 10 TMS drug/metabolite exporter (DME) (TC 2.A.7.3) family.</text>
</comment>
<reference evidence="8" key="1">
    <citation type="submission" date="2021-04" db="EMBL/GenBank/DDBJ databases">
        <authorList>
            <person name="Zhang D.-C."/>
        </authorList>
    </citation>
    <scope>NUCLEOTIDE SEQUENCE</scope>
    <source>
        <strain evidence="8">CGMCC 1.15697</strain>
    </source>
</reference>
<evidence type="ECO:0000256" key="5">
    <source>
        <dbReference type="ARBA" id="ARBA00023136"/>
    </source>
</evidence>
<sequence length="289" mass="30821">MTLCCAFIAGSTLCAKALGAAREIEVEGLLEQAARLHPLQITFGRFLFGTLALLPFAMWKRPRFDHVPWRLHGARVVSGWLGVSLMFAAVSFMPLADATAISFLNPLFAMILALIFLKEGVGPWRWAAAAIAFAGAAIVTRPGTAAFDPAALLALGAALSIGAELIFIKRLADREPILRILLINNAFAAVIAGVATVFVWQAPSPTQWLLLAGTGAFMVTAQSLNLRGMAIAEASFIAPFFYATLLYAALYDWLFFAEVPAATTALGAACIIAGALILGWRERRAAARA</sequence>
<feature type="transmembrane region" description="Helical" evidence="6">
    <location>
        <begin position="124"/>
        <end position="144"/>
    </location>
</feature>
<dbReference type="AlphaFoldDB" id="A0A8J7V3Y7"/>
<evidence type="ECO:0000313" key="9">
    <source>
        <dbReference type="Proteomes" id="UP000672602"/>
    </source>
</evidence>
<dbReference type="Gene3D" id="1.10.3730.20">
    <property type="match status" value="1"/>
</dbReference>
<proteinExistence type="inferred from homology"/>
<organism evidence="8 9">
    <name type="scientific">Marivibrio halodurans</name>
    <dbReference type="NCBI Taxonomy" id="2039722"/>
    <lineage>
        <taxon>Bacteria</taxon>
        <taxon>Pseudomonadati</taxon>
        <taxon>Pseudomonadota</taxon>
        <taxon>Alphaproteobacteria</taxon>
        <taxon>Rhodospirillales</taxon>
        <taxon>Rhodospirillaceae</taxon>
        <taxon>Marivibrio</taxon>
    </lineage>
</organism>
<feature type="transmembrane region" description="Helical" evidence="6">
    <location>
        <begin position="206"/>
        <end position="224"/>
    </location>
</feature>
<feature type="transmembrane region" description="Helical" evidence="6">
    <location>
        <begin position="150"/>
        <end position="168"/>
    </location>
</feature>
<feature type="transmembrane region" description="Helical" evidence="6">
    <location>
        <begin position="236"/>
        <end position="256"/>
    </location>
</feature>
<feature type="transmembrane region" description="Helical" evidence="6">
    <location>
        <begin position="262"/>
        <end position="280"/>
    </location>
</feature>
<evidence type="ECO:0000256" key="2">
    <source>
        <dbReference type="ARBA" id="ARBA00009853"/>
    </source>
</evidence>
<gene>
    <name evidence="8" type="ORF">KAJ83_17440</name>
</gene>
<feature type="transmembrane region" description="Helical" evidence="6">
    <location>
        <begin position="180"/>
        <end position="200"/>
    </location>
</feature>
<comment type="caution">
    <text evidence="8">The sequence shown here is derived from an EMBL/GenBank/DDBJ whole genome shotgun (WGS) entry which is preliminary data.</text>
</comment>